<name>A0ABV2WT10_9NOCA</name>
<evidence type="ECO:0000256" key="3">
    <source>
        <dbReference type="ARBA" id="ARBA00022617"/>
    </source>
</evidence>
<dbReference type="PANTHER" id="PTHR46696">
    <property type="entry name" value="P450, PUTATIVE (EUROFUNG)-RELATED"/>
    <property type="match status" value="1"/>
</dbReference>
<keyword evidence="5" id="KW-0560">Oxidoreductase</keyword>
<evidence type="ECO:0000256" key="4">
    <source>
        <dbReference type="ARBA" id="ARBA00022723"/>
    </source>
</evidence>
<comment type="cofactor">
    <cofactor evidence="1">
        <name>heme</name>
        <dbReference type="ChEBI" id="CHEBI:30413"/>
    </cofactor>
</comment>
<keyword evidence="3" id="KW-0349">Heme</keyword>
<comment type="caution">
    <text evidence="8">The sequence shown here is derived from an EMBL/GenBank/DDBJ whole genome shotgun (WGS) entry which is preliminary data.</text>
</comment>
<dbReference type="PRINTS" id="PR00359">
    <property type="entry name" value="BP450"/>
</dbReference>
<evidence type="ECO:0000313" key="9">
    <source>
        <dbReference type="Proteomes" id="UP001550628"/>
    </source>
</evidence>
<dbReference type="InterPro" id="IPR036396">
    <property type="entry name" value="Cyt_P450_sf"/>
</dbReference>
<keyword evidence="6" id="KW-0408">Iron</keyword>
<organism evidence="8 9">
    <name type="scientific">Nocardia rhamnosiphila</name>
    <dbReference type="NCBI Taxonomy" id="426716"/>
    <lineage>
        <taxon>Bacteria</taxon>
        <taxon>Bacillati</taxon>
        <taxon>Actinomycetota</taxon>
        <taxon>Actinomycetes</taxon>
        <taxon>Mycobacteriales</taxon>
        <taxon>Nocardiaceae</taxon>
        <taxon>Nocardia</taxon>
    </lineage>
</organism>
<dbReference type="EMBL" id="JBEYBF010000013">
    <property type="protein sequence ID" value="MEU1954031.1"/>
    <property type="molecule type" value="Genomic_DNA"/>
</dbReference>
<keyword evidence="7" id="KW-0503">Monooxygenase</keyword>
<comment type="similarity">
    <text evidence="2">Belongs to the cytochrome P450 family.</text>
</comment>
<dbReference type="Gene3D" id="1.10.630.10">
    <property type="entry name" value="Cytochrome P450"/>
    <property type="match status" value="1"/>
</dbReference>
<gene>
    <name evidence="8" type="ORF">ABZ510_19465</name>
</gene>
<dbReference type="InterPro" id="IPR001128">
    <property type="entry name" value="Cyt_P450"/>
</dbReference>
<evidence type="ECO:0000256" key="6">
    <source>
        <dbReference type="ARBA" id="ARBA00023004"/>
    </source>
</evidence>
<dbReference type="PANTHER" id="PTHR46696:SF4">
    <property type="entry name" value="BIOTIN BIOSYNTHESIS CYTOCHROME P450"/>
    <property type="match status" value="1"/>
</dbReference>
<reference evidence="8 9" key="1">
    <citation type="submission" date="2024-06" db="EMBL/GenBank/DDBJ databases">
        <title>The Natural Products Discovery Center: Release of the First 8490 Sequenced Strains for Exploring Actinobacteria Biosynthetic Diversity.</title>
        <authorList>
            <person name="Kalkreuter E."/>
            <person name="Kautsar S.A."/>
            <person name="Yang D."/>
            <person name="Bader C.D."/>
            <person name="Teijaro C.N."/>
            <person name="Fluegel L."/>
            <person name="Davis C.M."/>
            <person name="Simpson J.R."/>
            <person name="Lauterbach L."/>
            <person name="Steele A.D."/>
            <person name="Gui C."/>
            <person name="Meng S."/>
            <person name="Li G."/>
            <person name="Viehrig K."/>
            <person name="Ye F."/>
            <person name="Su P."/>
            <person name="Kiefer A.F."/>
            <person name="Nichols A."/>
            <person name="Cepeda A.J."/>
            <person name="Yan W."/>
            <person name="Fan B."/>
            <person name="Jiang Y."/>
            <person name="Adhikari A."/>
            <person name="Zheng C.-J."/>
            <person name="Schuster L."/>
            <person name="Cowan T.M."/>
            <person name="Smanski M.J."/>
            <person name="Chevrette M.G."/>
            <person name="De Carvalho L.P.S."/>
            <person name="Shen B."/>
        </authorList>
    </citation>
    <scope>NUCLEOTIDE SEQUENCE [LARGE SCALE GENOMIC DNA]</scope>
    <source>
        <strain evidence="8 9">NPDC019708</strain>
    </source>
</reference>
<dbReference type="Proteomes" id="UP001550628">
    <property type="component" value="Unassembled WGS sequence"/>
</dbReference>
<keyword evidence="4" id="KW-0479">Metal-binding</keyword>
<evidence type="ECO:0000256" key="1">
    <source>
        <dbReference type="ARBA" id="ARBA00001971"/>
    </source>
</evidence>
<sequence>MTQTGSAASIRSHHEVDISSYEFWEKDFDGREAAFARLRAAEGLTWHAPPDSLIFADPDPGFWAVTRYRDVVQVSRNPEIFSSEDGTTLGYMPPDVEYRTKFFIALDAPRHTRYRKLISSAFTPRQIQRVEEQVRANATRIVDDFVADLRTGGTLDFVDAVSRKLPMQTISEMIGIPEADREAVAFATEALFGTTDLEYTSLEERAEFFYRQIGILHSAGTGLARRRRAEPRNDLMTAMIDAEFDGHRLSDEDIGAFMVLISAAGNDTTKQTTSHAFKALVENPDQIDWLRADLDGRMNTAIEEFIRWGSVVVHFARRATRDTEIAGTPIAAGEKVVMFYSSANRDESAFDDPHAFDVTREPNHHAGFGGGGPHHCLGAWLARMELKHLFWELITKVPPVELGKPEYGHSALIHGIKRMTVRQATP</sequence>
<dbReference type="Pfam" id="PF00067">
    <property type="entry name" value="p450"/>
    <property type="match status" value="1"/>
</dbReference>
<proteinExistence type="inferred from homology"/>
<accession>A0ABV2WT10</accession>
<protein>
    <submittedName>
        <fullName evidence="8">Cytochrome P450</fullName>
    </submittedName>
</protein>
<evidence type="ECO:0000256" key="7">
    <source>
        <dbReference type="ARBA" id="ARBA00023033"/>
    </source>
</evidence>
<dbReference type="InterPro" id="IPR002397">
    <property type="entry name" value="Cyt_P450_B"/>
</dbReference>
<keyword evidence="9" id="KW-1185">Reference proteome</keyword>
<evidence type="ECO:0000256" key="2">
    <source>
        <dbReference type="ARBA" id="ARBA00010617"/>
    </source>
</evidence>
<dbReference type="CDD" id="cd11033">
    <property type="entry name" value="CYP142-like"/>
    <property type="match status" value="1"/>
</dbReference>
<dbReference type="SUPFAM" id="SSF48264">
    <property type="entry name" value="Cytochrome P450"/>
    <property type="match status" value="1"/>
</dbReference>
<evidence type="ECO:0000256" key="5">
    <source>
        <dbReference type="ARBA" id="ARBA00023002"/>
    </source>
</evidence>
<dbReference type="RefSeq" id="WP_356954147.1">
    <property type="nucleotide sequence ID" value="NZ_JBEYBD010000001.1"/>
</dbReference>
<evidence type="ECO:0000313" key="8">
    <source>
        <dbReference type="EMBL" id="MEU1954031.1"/>
    </source>
</evidence>